<dbReference type="InterPro" id="IPR031468">
    <property type="entry name" value="SMP_LBD"/>
</dbReference>
<evidence type="ECO:0000256" key="3">
    <source>
        <dbReference type="ARBA" id="ARBA00010304"/>
    </source>
</evidence>
<dbReference type="AlphaFoldDB" id="A0A2H9TG99"/>
<dbReference type="GO" id="GO:0016020">
    <property type="term" value="C:membrane"/>
    <property type="evidence" value="ECO:0007669"/>
    <property type="project" value="UniProtKB-SubCell"/>
</dbReference>
<keyword evidence="13" id="KW-1185">Reference proteome</keyword>
<keyword evidence="8" id="KW-0472">Membrane</keyword>
<dbReference type="SUPFAM" id="SSF56281">
    <property type="entry name" value="Metallo-hydrolase/oxidoreductase"/>
    <property type="match status" value="1"/>
</dbReference>
<evidence type="ECO:0000256" key="1">
    <source>
        <dbReference type="ARBA" id="ARBA00004123"/>
    </source>
</evidence>
<dbReference type="Pfam" id="PF07522">
    <property type="entry name" value="DRMBL"/>
    <property type="match status" value="1"/>
</dbReference>
<gene>
    <name evidence="12" type="ORF">PSACC_03365</name>
</gene>
<dbReference type="Proteomes" id="UP000240830">
    <property type="component" value="Unassembled WGS sequence"/>
</dbReference>
<name>A0A2H9TG99_9FUNG</name>
<reference evidence="12 13" key="1">
    <citation type="submission" date="2016-10" db="EMBL/GenBank/DDBJ databases">
        <title>The genome of Paramicrosporidium saccamoebae is the missing link in understanding Cryptomycota and Microsporidia evolution.</title>
        <authorList>
            <person name="Quandt C.A."/>
            <person name="Beaudet D."/>
            <person name="Corsaro D."/>
            <person name="Michel R."/>
            <person name="Corradi N."/>
            <person name="James T."/>
        </authorList>
    </citation>
    <scope>NUCLEOTIDE SEQUENCE [LARGE SCALE GENOMIC DNA]</scope>
    <source>
        <strain evidence="12 13">KSL3</strain>
    </source>
</reference>
<dbReference type="GO" id="GO:0003684">
    <property type="term" value="F:damaged DNA binding"/>
    <property type="evidence" value="ECO:0007669"/>
    <property type="project" value="TreeGrafter"/>
</dbReference>
<dbReference type="EMBL" id="MTSL01000206">
    <property type="protein sequence ID" value="PJF16803.1"/>
    <property type="molecule type" value="Genomic_DNA"/>
</dbReference>
<dbReference type="PANTHER" id="PTHR23240">
    <property type="entry name" value="DNA CROSS-LINK REPAIR PROTEIN PSO2/SNM1-RELATED"/>
    <property type="match status" value="1"/>
</dbReference>
<feature type="domain" description="SMP-LTD" evidence="11">
    <location>
        <begin position="1"/>
        <end position="202"/>
    </location>
</feature>
<protein>
    <recommendedName>
        <fullName evidence="11">SMP-LTD domain-containing protein</fullName>
    </recommendedName>
</protein>
<dbReference type="GO" id="GO:0035312">
    <property type="term" value="F:5'-3' DNA exonuclease activity"/>
    <property type="evidence" value="ECO:0007669"/>
    <property type="project" value="TreeGrafter"/>
</dbReference>
<accession>A0A2H9TG99</accession>
<dbReference type="InterPro" id="IPR011084">
    <property type="entry name" value="DRMBL"/>
</dbReference>
<evidence type="ECO:0000256" key="8">
    <source>
        <dbReference type="ARBA" id="ARBA00023136"/>
    </source>
</evidence>
<evidence type="ECO:0000259" key="11">
    <source>
        <dbReference type="PROSITE" id="PS51847"/>
    </source>
</evidence>
<evidence type="ECO:0000256" key="2">
    <source>
        <dbReference type="ARBA" id="ARBA00004370"/>
    </source>
</evidence>
<organism evidence="12 13">
    <name type="scientific">Paramicrosporidium saccamoebae</name>
    <dbReference type="NCBI Taxonomy" id="1246581"/>
    <lineage>
        <taxon>Eukaryota</taxon>
        <taxon>Fungi</taxon>
        <taxon>Fungi incertae sedis</taxon>
        <taxon>Cryptomycota</taxon>
        <taxon>Cryptomycota incertae sedis</taxon>
        <taxon>Paramicrosporidium</taxon>
    </lineage>
</organism>
<dbReference type="PANTHER" id="PTHR23240:SF6">
    <property type="entry name" value="DNA CROSS-LINK REPAIR 1A PROTEIN"/>
    <property type="match status" value="1"/>
</dbReference>
<dbReference type="Gene3D" id="3.60.15.10">
    <property type="entry name" value="Ribonuclease Z/Hydroxyacylglutathione hydrolase-like"/>
    <property type="match status" value="1"/>
</dbReference>
<dbReference type="Pfam" id="PF10296">
    <property type="entry name" value="MMM1"/>
    <property type="match status" value="1"/>
</dbReference>
<keyword evidence="5" id="KW-0227">DNA damage</keyword>
<dbReference type="GO" id="GO:0006303">
    <property type="term" value="P:double-strand break repair via nonhomologous end joining"/>
    <property type="evidence" value="ECO:0007669"/>
    <property type="project" value="TreeGrafter"/>
</dbReference>
<evidence type="ECO:0000256" key="10">
    <source>
        <dbReference type="ARBA" id="ARBA00023242"/>
    </source>
</evidence>
<keyword evidence="7" id="KW-0446">Lipid-binding</keyword>
<dbReference type="PROSITE" id="PS51847">
    <property type="entry name" value="SMP"/>
    <property type="match status" value="1"/>
</dbReference>
<keyword evidence="4" id="KW-0813">Transport</keyword>
<dbReference type="GO" id="GO:0005634">
    <property type="term" value="C:nucleus"/>
    <property type="evidence" value="ECO:0007669"/>
    <property type="project" value="UniProtKB-SubCell"/>
</dbReference>
<evidence type="ECO:0000256" key="9">
    <source>
        <dbReference type="ARBA" id="ARBA00023204"/>
    </source>
</evidence>
<evidence type="ECO:0000256" key="4">
    <source>
        <dbReference type="ARBA" id="ARBA00022448"/>
    </source>
</evidence>
<dbReference type="InterPro" id="IPR019411">
    <property type="entry name" value="MMM1_dom"/>
</dbReference>
<dbReference type="STRING" id="1246581.A0A2H9TG99"/>
<evidence type="ECO:0000256" key="7">
    <source>
        <dbReference type="ARBA" id="ARBA00023121"/>
    </source>
</evidence>
<evidence type="ECO:0000313" key="12">
    <source>
        <dbReference type="EMBL" id="PJF16803.1"/>
    </source>
</evidence>
<keyword evidence="9" id="KW-0234">DNA repair</keyword>
<dbReference type="GO" id="GO:0036297">
    <property type="term" value="P:interstrand cross-link repair"/>
    <property type="evidence" value="ECO:0007669"/>
    <property type="project" value="TreeGrafter"/>
</dbReference>
<comment type="caution">
    <text evidence="12">The sequence shown here is derived from an EMBL/GenBank/DDBJ whole genome shotgun (WGS) entry which is preliminary data.</text>
</comment>
<evidence type="ECO:0000256" key="6">
    <source>
        <dbReference type="ARBA" id="ARBA00023055"/>
    </source>
</evidence>
<evidence type="ECO:0000313" key="13">
    <source>
        <dbReference type="Proteomes" id="UP000240830"/>
    </source>
</evidence>
<dbReference type="Gene3D" id="3.40.50.12650">
    <property type="match status" value="1"/>
</dbReference>
<dbReference type="OrthoDB" id="262529at2759"/>
<dbReference type="InterPro" id="IPR036866">
    <property type="entry name" value="RibonucZ/Hydroxyglut_hydro"/>
</dbReference>
<dbReference type="GO" id="GO:0008289">
    <property type="term" value="F:lipid binding"/>
    <property type="evidence" value="ECO:0007669"/>
    <property type="project" value="UniProtKB-KW"/>
</dbReference>
<keyword evidence="6" id="KW-0445">Lipid transport</keyword>
<dbReference type="GO" id="GO:0006869">
    <property type="term" value="P:lipid transport"/>
    <property type="evidence" value="ECO:0007669"/>
    <property type="project" value="UniProtKB-KW"/>
</dbReference>
<proteinExistence type="inferred from homology"/>
<sequence length="576" mass="64876">MSFEVNWEEIRKPSSLDTLQDTLNEHLKNIPTHGLVDQLTIQDLWLGETPPELALEDILDGPTPEDTRLVLRIRYSSPINALLRGDLVINHPAPRFAVLPVRICIKQVDIDGVLLLDYIGTSVTLSLRKEKESDFTFDFDSEIGDPNRHIYLAAAQRIDQACHGMSYLLSPISSAEIHVNACIDGVPSPKSSPPGVQKQSTLSTFFGIPDKPTVNGSESRLPRLPHGGVVPAQKRVLGTPHFHSDHYRGLGKTFDWGSVVCSEATGNLVVAVLQVDEHKIRKIPLGAWTTVGLLDVFLVDAFHCPGSVMFVFRIKNDDGSCRHLLHTGDFRGSRQLNNDPVWQELQIPRFDAVYLDTTYCDPQYSFPSQHEAISNCCNHVSRIIKNDQRAFIPIRRLFLVGSYLIGKEKVALAVAKMLDTKILCTARKRTVFKCLEWPELSERITAESDEALVHLNIGNILDSVWPRFTHVLAIRPTGWTFSSRGSELSFHPHIRKDAHGQPVKRKDAIAVMSLPYSEHSSFSELVDFLDAPWLQYDWVIPTVGNPCNLHLRRLEYKSSHELLLAWYRAQKNKNTS</sequence>
<keyword evidence="10" id="KW-0539">Nucleus</keyword>
<evidence type="ECO:0000256" key="5">
    <source>
        <dbReference type="ARBA" id="ARBA00022763"/>
    </source>
</evidence>
<comment type="subcellular location">
    <subcellularLocation>
        <location evidence="2">Membrane</location>
    </subcellularLocation>
    <subcellularLocation>
        <location evidence="1">Nucleus</location>
    </subcellularLocation>
</comment>
<comment type="similarity">
    <text evidence="3">Belongs to the DNA repair metallo-beta-lactamase (DRMBL) family.</text>
</comment>